<dbReference type="Gene3D" id="1.10.357.10">
    <property type="entry name" value="Tetracycline Repressor, domain 2"/>
    <property type="match status" value="1"/>
</dbReference>
<dbReference type="STRING" id="1423806.FD15_GL000632"/>
<dbReference type="PROSITE" id="PS50977">
    <property type="entry name" value="HTH_TETR_2"/>
    <property type="match status" value="1"/>
</dbReference>
<feature type="domain" description="HTH tetR-type" evidence="3">
    <location>
        <begin position="11"/>
        <end position="71"/>
    </location>
</feature>
<name>A0A0R2DSU2_9LACO</name>
<evidence type="ECO:0000256" key="2">
    <source>
        <dbReference type="PROSITE-ProRule" id="PRU00335"/>
    </source>
</evidence>
<sequence length="191" mass="22341">MIGMVLDKRKIKTKRLIEMTFINILSEKELSRITIKEICEKALISKSTFYDHYVDKYALVDTIIQEYSNEFQKEIHERFKSVDEHNTFEVISGITQGMALQNKNLSTILRVTGTDSSLESNFRKILFRESFAYFTSHPINKRFSREFLAKMYAELALASIAYTLSNYEDKELINQQADFINLLQQAIIEKL</sequence>
<evidence type="ECO:0000313" key="5">
    <source>
        <dbReference type="Proteomes" id="UP000050961"/>
    </source>
</evidence>
<evidence type="ECO:0000256" key="1">
    <source>
        <dbReference type="ARBA" id="ARBA00023125"/>
    </source>
</evidence>
<keyword evidence="5" id="KW-1185">Reference proteome</keyword>
<dbReference type="PANTHER" id="PTHR43479">
    <property type="entry name" value="ACREF/ENVCD OPERON REPRESSOR-RELATED"/>
    <property type="match status" value="1"/>
</dbReference>
<protein>
    <submittedName>
        <fullName evidence="4">Transcriptional regulator</fullName>
    </submittedName>
</protein>
<organism evidence="4 5">
    <name type="scientific">Liquorilactobacillus sucicola DSM 21376 = JCM 15457</name>
    <dbReference type="NCBI Taxonomy" id="1423806"/>
    <lineage>
        <taxon>Bacteria</taxon>
        <taxon>Bacillati</taxon>
        <taxon>Bacillota</taxon>
        <taxon>Bacilli</taxon>
        <taxon>Lactobacillales</taxon>
        <taxon>Lactobacillaceae</taxon>
        <taxon>Liquorilactobacillus</taxon>
    </lineage>
</organism>
<dbReference type="EMBL" id="AYZF01000008">
    <property type="protein sequence ID" value="KRN07064.1"/>
    <property type="molecule type" value="Genomic_DNA"/>
</dbReference>
<dbReference type="InterPro" id="IPR001647">
    <property type="entry name" value="HTH_TetR"/>
</dbReference>
<reference evidence="4 5" key="1">
    <citation type="journal article" date="2015" name="Genome Announc.">
        <title>Expanding the biotechnology potential of lactobacilli through comparative genomics of 213 strains and associated genera.</title>
        <authorList>
            <person name="Sun Z."/>
            <person name="Harris H.M."/>
            <person name="McCann A."/>
            <person name="Guo C."/>
            <person name="Argimon S."/>
            <person name="Zhang W."/>
            <person name="Yang X."/>
            <person name="Jeffery I.B."/>
            <person name="Cooney J.C."/>
            <person name="Kagawa T.F."/>
            <person name="Liu W."/>
            <person name="Song Y."/>
            <person name="Salvetti E."/>
            <person name="Wrobel A."/>
            <person name="Rasinkangas P."/>
            <person name="Parkhill J."/>
            <person name="Rea M.C."/>
            <person name="O'Sullivan O."/>
            <person name="Ritari J."/>
            <person name="Douillard F.P."/>
            <person name="Paul Ross R."/>
            <person name="Yang R."/>
            <person name="Briner A.E."/>
            <person name="Felis G.E."/>
            <person name="de Vos W.M."/>
            <person name="Barrangou R."/>
            <person name="Klaenhammer T.R."/>
            <person name="Caufield P.W."/>
            <person name="Cui Y."/>
            <person name="Zhang H."/>
            <person name="O'Toole P.W."/>
        </authorList>
    </citation>
    <scope>NUCLEOTIDE SEQUENCE [LARGE SCALE GENOMIC DNA]</scope>
    <source>
        <strain evidence="4 5">DSM 21376</strain>
    </source>
</reference>
<accession>A0A0R2DSU2</accession>
<gene>
    <name evidence="4" type="ORF">FD15_GL000632</name>
</gene>
<evidence type="ECO:0000259" key="3">
    <source>
        <dbReference type="PROSITE" id="PS50977"/>
    </source>
</evidence>
<dbReference type="Proteomes" id="UP000050961">
    <property type="component" value="Unassembled WGS sequence"/>
</dbReference>
<comment type="caution">
    <text evidence="4">The sequence shown here is derived from an EMBL/GenBank/DDBJ whole genome shotgun (WGS) entry which is preliminary data.</text>
</comment>
<dbReference type="InterPro" id="IPR050624">
    <property type="entry name" value="HTH-type_Tx_Regulator"/>
</dbReference>
<proteinExistence type="predicted"/>
<dbReference type="InterPro" id="IPR009057">
    <property type="entry name" value="Homeodomain-like_sf"/>
</dbReference>
<dbReference type="PATRIC" id="fig|1423806.3.peg.643"/>
<dbReference type="PANTHER" id="PTHR43479:SF7">
    <property type="entry name" value="TETR-FAMILY TRANSCRIPTIONAL REGULATOR"/>
    <property type="match status" value="1"/>
</dbReference>
<dbReference type="SUPFAM" id="SSF46689">
    <property type="entry name" value="Homeodomain-like"/>
    <property type="match status" value="1"/>
</dbReference>
<feature type="DNA-binding region" description="H-T-H motif" evidence="2">
    <location>
        <begin position="34"/>
        <end position="53"/>
    </location>
</feature>
<dbReference type="GO" id="GO:0003677">
    <property type="term" value="F:DNA binding"/>
    <property type="evidence" value="ECO:0007669"/>
    <property type="project" value="UniProtKB-UniRule"/>
</dbReference>
<keyword evidence="1 2" id="KW-0238">DNA-binding</keyword>
<evidence type="ECO:0000313" key="4">
    <source>
        <dbReference type="EMBL" id="KRN07064.1"/>
    </source>
</evidence>
<dbReference type="eggNOG" id="COG1309">
    <property type="taxonomic scope" value="Bacteria"/>
</dbReference>
<dbReference type="AlphaFoldDB" id="A0A0R2DSU2"/>